<protein>
    <submittedName>
        <fullName evidence="1">Uncharacterized protein</fullName>
    </submittedName>
</protein>
<reference evidence="1" key="1">
    <citation type="submission" date="2018-01" db="EMBL/GenBank/DDBJ databases">
        <authorList>
            <person name="Regsiter A."/>
            <person name="William W."/>
        </authorList>
    </citation>
    <scope>NUCLEOTIDE SEQUENCE</scope>
    <source>
        <strain evidence="1">TRIP AH-1</strain>
    </source>
</reference>
<sequence length="65" mass="7724">MHLYWRVIEELKSLGETWTFSDPALQRNYHLWLKKHAGAIAQCLSYNTFNPSVLFEYKGIRHSLN</sequence>
<dbReference type="AlphaFoldDB" id="A0A445N167"/>
<dbReference type="EMBL" id="OJIN01000208">
    <property type="protein sequence ID" value="SPD75484.1"/>
    <property type="molecule type" value="Genomic_DNA"/>
</dbReference>
<name>A0A445N167_9BACT</name>
<gene>
    <name evidence="1" type="ORF">PITCH_A640027</name>
</gene>
<organism evidence="1">
    <name type="scientific">uncultured Desulfobacterium sp</name>
    <dbReference type="NCBI Taxonomy" id="201089"/>
    <lineage>
        <taxon>Bacteria</taxon>
        <taxon>Pseudomonadati</taxon>
        <taxon>Thermodesulfobacteriota</taxon>
        <taxon>Desulfobacteria</taxon>
        <taxon>Desulfobacterales</taxon>
        <taxon>Desulfobacteriaceae</taxon>
        <taxon>Desulfobacterium</taxon>
        <taxon>environmental samples</taxon>
    </lineage>
</organism>
<accession>A0A445N167</accession>
<proteinExistence type="predicted"/>
<evidence type="ECO:0000313" key="1">
    <source>
        <dbReference type="EMBL" id="SPD75484.1"/>
    </source>
</evidence>